<dbReference type="EMBL" id="JAEPCM010000771">
    <property type="protein sequence ID" value="MCG7948705.1"/>
    <property type="molecule type" value="Genomic_DNA"/>
</dbReference>
<accession>A0A9E4T4T9</accession>
<evidence type="ECO:0000313" key="1">
    <source>
        <dbReference type="EMBL" id="MCG7948705.1"/>
    </source>
</evidence>
<gene>
    <name evidence="1" type="ORF">JAZ07_20380</name>
</gene>
<reference evidence="1" key="1">
    <citation type="journal article" date="2021" name="Proc. Natl. Acad. Sci. U.S.A.">
        <title>Global biogeography of chemosynthetic symbionts reveals both localized and globally distributed symbiont groups. .</title>
        <authorList>
            <person name="Osvatic J.T."/>
            <person name="Wilkins L.G.E."/>
            <person name="Leibrecht L."/>
            <person name="Leray M."/>
            <person name="Zauner S."/>
            <person name="Polzin J."/>
            <person name="Camacho Y."/>
            <person name="Gros O."/>
            <person name="van Gils J.A."/>
            <person name="Eisen J.A."/>
            <person name="Petersen J.M."/>
            <person name="Yuen B."/>
        </authorList>
    </citation>
    <scope>NUCLEOTIDE SEQUENCE</scope>
    <source>
        <strain evidence="1">MAGclacostrist064TRANS</strain>
    </source>
</reference>
<dbReference type="SUPFAM" id="SSF51735">
    <property type="entry name" value="NAD(P)-binding Rossmann-fold domains"/>
    <property type="match status" value="1"/>
</dbReference>
<dbReference type="Pfam" id="PF13561">
    <property type="entry name" value="adh_short_C2"/>
    <property type="match status" value="1"/>
</dbReference>
<dbReference type="Proteomes" id="UP000886667">
    <property type="component" value="Unassembled WGS sequence"/>
</dbReference>
<organism evidence="1 2">
    <name type="scientific">Candidatus Thiodiazotropha taylori</name>
    <dbReference type="NCBI Taxonomy" id="2792791"/>
    <lineage>
        <taxon>Bacteria</taxon>
        <taxon>Pseudomonadati</taxon>
        <taxon>Pseudomonadota</taxon>
        <taxon>Gammaproteobacteria</taxon>
        <taxon>Chromatiales</taxon>
        <taxon>Sedimenticolaceae</taxon>
        <taxon>Candidatus Thiodiazotropha</taxon>
    </lineage>
</organism>
<evidence type="ECO:0000313" key="2">
    <source>
        <dbReference type="Proteomes" id="UP000886667"/>
    </source>
</evidence>
<dbReference type="InterPro" id="IPR002347">
    <property type="entry name" value="SDR_fam"/>
</dbReference>
<dbReference type="InterPro" id="IPR036291">
    <property type="entry name" value="NAD(P)-bd_dom_sf"/>
</dbReference>
<dbReference type="Gene3D" id="3.40.50.720">
    <property type="entry name" value="NAD(P)-binding Rossmann-like Domain"/>
    <property type="match status" value="1"/>
</dbReference>
<sequence length="53" mass="5446">KAGDVANLALFLASPMASYITGAVMPVDGGWSLGGLSAMALELQRHFKPGGRD</sequence>
<proteinExistence type="predicted"/>
<protein>
    <submittedName>
        <fullName evidence="1">SDR family oxidoreductase</fullName>
    </submittedName>
</protein>
<name>A0A9E4T4T9_9GAMM</name>
<feature type="non-terminal residue" evidence="1">
    <location>
        <position position="1"/>
    </location>
</feature>
<comment type="caution">
    <text evidence="1">The sequence shown here is derived from an EMBL/GenBank/DDBJ whole genome shotgun (WGS) entry which is preliminary data.</text>
</comment>
<dbReference type="AlphaFoldDB" id="A0A9E4T4T9"/>